<organism evidence="2 3">
    <name type="scientific">Lentinula lateritia</name>
    <dbReference type="NCBI Taxonomy" id="40482"/>
    <lineage>
        <taxon>Eukaryota</taxon>
        <taxon>Fungi</taxon>
        <taxon>Dikarya</taxon>
        <taxon>Basidiomycota</taxon>
        <taxon>Agaricomycotina</taxon>
        <taxon>Agaricomycetes</taxon>
        <taxon>Agaricomycetidae</taxon>
        <taxon>Agaricales</taxon>
        <taxon>Marasmiineae</taxon>
        <taxon>Omphalotaceae</taxon>
        <taxon>Lentinula</taxon>
    </lineage>
</organism>
<keyword evidence="3" id="KW-1185">Reference proteome</keyword>
<evidence type="ECO:0000256" key="1">
    <source>
        <dbReference type="SAM" id="MobiDB-lite"/>
    </source>
</evidence>
<comment type="caution">
    <text evidence="2">The sequence shown here is derived from an EMBL/GenBank/DDBJ whole genome shotgun (WGS) entry which is preliminary data.</text>
</comment>
<proteinExistence type="predicted"/>
<accession>A0ABQ8VPH4</accession>
<name>A0ABQ8VPH4_9AGAR</name>
<evidence type="ECO:0000313" key="3">
    <source>
        <dbReference type="Proteomes" id="UP001150217"/>
    </source>
</evidence>
<reference evidence="2" key="1">
    <citation type="submission" date="2022-08" db="EMBL/GenBank/DDBJ databases">
        <title>A Global Phylogenomic Analysis of the Shiitake Genus Lentinula.</title>
        <authorList>
            <consortium name="DOE Joint Genome Institute"/>
            <person name="Sierra-Patev S."/>
            <person name="Min B."/>
            <person name="Naranjo-Ortiz M."/>
            <person name="Looney B."/>
            <person name="Konkel Z."/>
            <person name="Slot J.C."/>
            <person name="Sakamoto Y."/>
            <person name="Steenwyk J.L."/>
            <person name="Rokas A."/>
            <person name="Carro J."/>
            <person name="Camarero S."/>
            <person name="Ferreira P."/>
            <person name="Molpeceres G."/>
            <person name="Ruiz-Duenas F.J."/>
            <person name="Serrano A."/>
            <person name="Henrissat B."/>
            <person name="Drula E."/>
            <person name="Hughes K.W."/>
            <person name="Mata J.L."/>
            <person name="Ishikawa N.K."/>
            <person name="Vargas-Isla R."/>
            <person name="Ushijima S."/>
            <person name="Smith C.A."/>
            <person name="Ahrendt S."/>
            <person name="Andreopoulos W."/>
            <person name="He G."/>
            <person name="Labutti K."/>
            <person name="Lipzen A."/>
            <person name="Ng V."/>
            <person name="Riley R."/>
            <person name="Sandor L."/>
            <person name="Barry K."/>
            <person name="Martinez A.T."/>
            <person name="Xiao Y."/>
            <person name="Gibbons J.G."/>
            <person name="Terashima K."/>
            <person name="Grigoriev I.V."/>
            <person name="Hibbett D.S."/>
        </authorList>
    </citation>
    <scope>NUCLEOTIDE SEQUENCE</scope>
    <source>
        <strain evidence="2">RHP3577 ss4</strain>
    </source>
</reference>
<gene>
    <name evidence="2" type="ORF">C8R41DRAFT_865659</name>
</gene>
<sequence length="282" mass="30321">MSQPIQTAMQNPQNLCDYCHVKPKFGQFNYCSKTCAAQAPSRININAPVSYNKPATAAVKPRAQPAATNMCDFCKKVPKHPGYDFCGKSCAQSAKTGSSTKPTFKSPQTSSAPNKPNPSNKGSFNAIAQAATALVGSTPAPIDPTQIANLVVQQLQTLLPPAPSVYSTSTAQTTSLSSKQTFQQPTSNAQPSLRVQTQQPESEAPVECLIPGCGQPVYVDAKGTKTSAYCSLRHRQEAVDSGLASPCIFCLQLPQSEADYFCSKECREESLNKERYNEIVDE</sequence>
<dbReference type="Proteomes" id="UP001150217">
    <property type="component" value="Unassembled WGS sequence"/>
</dbReference>
<feature type="region of interest" description="Disordered" evidence="1">
    <location>
        <begin position="97"/>
        <end position="123"/>
    </location>
</feature>
<protein>
    <submittedName>
        <fullName evidence="2">Uncharacterized protein</fullName>
    </submittedName>
</protein>
<evidence type="ECO:0000313" key="2">
    <source>
        <dbReference type="EMBL" id="KAJ4497355.1"/>
    </source>
</evidence>
<dbReference type="EMBL" id="JANVFT010000022">
    <property type="protein sequence ID" value="KAJ4497355.1"/>
    <property type="molecule type" value="Genomic_DNA"/>
</dbReference>